<proteinExistence type="predicted"/>
<dbReference type="GO" id="GO:0010468">
    <property type="term" value="P:regulation of gene expression"/>
    <property type="evidence" value="ECO:0007669"/>
    <property type="project" value="TreeGrafter"/>
</dbReference>
<dbReference type="GO" id="GO:0043565">
    <property type="term" value="F:sequence-specific DNA binding"/>
    <property type="evidence" value="ECO:0007669"/>
    <property type="project" value="TreeGrafter"/>
</dbReference>
<feature type="region of interest" description="Disordered" evidence="2">
    <location>
        <begin position="372"/>
        <end position="426"/>
    </location>
</feature>
<feature type="compositionally biased region" description="Low complexity" evidence="2">
    <location>
        <begin position="124"/>
        <end position="155"/>
    </location>
</feature>
<name>A0A8J4LWV3_9CHLO</name>
<gene>
    <name evidence="3" type="ORF">Vretimale_16040</name>
</gene>
<organism evidence="3 4">
    <name type="scientific">Volvox reticuliferus</name>
    <dbReference type="NCBI Taxonomy" id="1737510"/>
    <lineage>
        <taxon>Eukaryota</taxon>
        <taxon>Viridiplantae</taxon>
        <taxon>Chlorophyta</taxon>
        <taxon>core chlorophytes</taxon>
        <taxon>Chlorophyceae</taxon>
        <taxon>CS clade</taxon>
        <taxon>Chlamydomonadales</taxon>
        <taxon>Volvocaceae</taxon>
        <taxon>Volvox</taxon>
    </lineage>
</organism>
<feature type="compositionally biased region" description="Polar residues" evidence="2">
    <location>
        <begin position="445"/>
        <end position="460"/>
    </location>
</feature>
<feature type="region of interest" description="Disordered" evidence="2">
    <location>
        <begin position="819"/>
        <end position="845"/>
    </location>
</feature>
<feature type="compositionally biased region" description="Low complexity" evidence="2">
    <location>
        <begin position="301"/>
        <end position="310"/>
    </location>
</feature>
<feature type="compositionally biased region" description="Low complexity" evidence="2">
    <location>
        <begin position="834"/>
        <end position="845"/>
    </location>
</feature>
<dbReference type="Proteomes" id="UP000722791">
    <property type="component" value="Unassembled WGS sequence"/>
</dbReference>
<evidence type="ECO:0000256" key="1">
    <source>
        <dbReference type="SAM" id="Coils"/>
    </source>
</evidence>
<keyword evidence="1" id="KW-0175">Coiled coil</keyword>
<evidence type="ECO:0000256" key="2">
    <source>
        <dbReference type="SAM" id="MobiDB-lite"/>
    </source>
</evidence>
<sequence>MRRASEPSDAVPITSLRSARSVAFNERIPRMSGELPRSNRNRIPIPSDSGRDDATSLLKDFDAKLQSIQEVLTRYQVDKTTQARGGAGAGGTGAGGSVAANSGASGGPIAGDYHHLHGHDRPASGSSSGPSSNRRWQSQQQQHQQQQQQPQKQQQPLDPAAIMDEEVFVRHAMASPRRVKSAVPGASRALSARIEYYRTHRDKAQEKAEKAREEQLAAQRESTNGFVGGVAGSTINFIEANRRSIVPHALPHGIQMTIDSIRDQGLSSLAACSRRRGATGSSTGSGTGAVPDSGRSSRPWSGLRTTTPSTRGGGGLCSPAASSVASPWTAGAASVSGYYPSRTVGMSTGAGGGGAAAGAGWVQPFPGMECEASEAVQGHGGSITGPAGQGPGVGARPAAGARRTSTSWDGSADGGGGGNASYIADGRNGRSNQSVFLTGVDLPAANTNEQGTSMGATSPVGSREVSPVGRSRSPVAASSGATTAIRQRPVTANAVGSTHGTYTYGVNGVMMLRASTTSPGTGRGSGTGEGSLFYGTSGTAVDTRRLRLALSARPASGGSPTNRMEYIAEQAARRVERAIYAAEVRERAAAIDAERRRNIVAAAEQRAALRREEEARQVQARALAEKQERQRQWTAIVGLCSKLSFVAERIMEDRRVRALRALRKWAAVKIATWYKGILLRRRQVELVALIQRLRGLLRPYLARQRVLVRERCAARIVSFLEYTRTSNMAVVGVRRLKAEVEVLQNAWRNALLVRNMQRQILYNQLTRLEREIVSANKRAERTFAGQMFRLGKSVNILEPEGPLVPAGLTGRSYRTLGSATTRPANQQQHHHHQMQTQHQTHQQQQPGYTTYDALAIIPAAQDANPLTGRGKYDRMRQPYRGVLLHEGGGEEEDEVLRMHMEMVPREVREQVVNAFLLDARREHRKLLEQYSNEKMLYQARKPIEELRQKMLRDAGLMIEPDMKPPVMPHMRLVYPRAKLKELLRRAVEINQARLAAAEERRQQEAADAAAGRSTHWLDLRHGGAGGGVLWADLAGGGGGGGGMANAHGSLGRTTTVRRTFSRLSHRGTSHRTLKVQPPSSTS</sequence>
<evidence type="ECO:0000313" key="4">
    <source>
        <dbReference type="Proteomes" id="UP000722791"/>
    </source>
</evidence>
<evidence type="ECO:0000313" key="3">
    <source>
        <dbReference type="EMBL" id="GIM12804.1"/>
    </source>
</evidence>
<feature type="compositionally biased region" description="Low complexity" evidence="2">
    <location>
        <begin position="394"/>
        <end position="411"/>
    </location>
</feature>
<accession>A0A8J4LWV3</accession>
<feature type="region of interest" description="Disordered" evidence="2">
    <location>
        <begin position="1060"/>
        <end position="1082"/>
    </location>
</feature>
<feature type="compositionally biased region" description="Gly residues" evidence="2">
    <location>
        <begin position="378"/>
        <end position="393"/>
    </location>
</feature>
<protein>
    <submittedName>
        <fullName evidence="3">Uncharacterized protein</fullName>
    </submittedName>
</protein>
<dbReference type="PANTHER" id="PTHR14312:SF1">
    <property type="entry name" value="BASIC-LEUCINE ZIPPER TRANSCRIPTION FACTOR A"/>
    <property type="match status" value="1"/>
</dbReference>
<feature type="compositionally biased region" description="Gly residues" evidence="2">
    <location>
        <begin position="85"/>
        <end position="96"/>
    </location>
</feature>
<reference evidence="3" key="1">
    <citation type="journal article" date="2021" name="Proc. Natl. Acad. Sci. U.S.A.">
        <title>Three genomes in the algal genus Volvox reveal the fate of a haploid sex-determining region after a transition to homothallism.</title>
        <authorList>
            <person name="Yamamoto K."/>
            <person name="Hamaji T."/>
            <person name="Kawai-Toyooka H."/>
            <person name="Matsuzaki R."/>
            <person name="Takahashi F."/>
            <person name="Nishimura Y."/>
            <person name="Kawachi M."/>
            <person name="Noguchi H."/>
            <person name="Minakuchi Y."/>
            <person name="Umen J.G."/>
            <person name="Toyoda A."/>
            <person name="Nozaki H."/>
        </authorList>
    </citation>
    <scope>NUCLEOTIDE SEQUENCE</scope>
    <source>
        <strain evidence="3">NIES-3785</strain>
    </source>
</reference>
<dbReference type="PANTHER" id="PTHR14312">
    <property type="entry name" value="CREB/ATF BZIP TRANSCRIPTION FACTOR"/>
    <property type="match status" value="1"/>
</dbReference>
<feature type="compositionally biased region" description="Basic and acidic residues" evidence="2">
    <location>
        <begin position="112"/>
        <end position="122"/>
    </location>
</feature>
<feature type="coiled-coil region" evidence="1">
    <location>
        <begin position="194"/>
        <end position="221"/>
    </location>
</feature>
<feature type="region of interest" description="Disordered" evidence="2">
    <location>
        <begin position="444"/>
        <end position="484"/>
    </location>
</feature>
<feature type="region of interest" description="Disordered" evidence="2">
    <location>
        <begin position="273"/>
        <end position="321"/>
    </location>
</feature>
<feature type="region of interest" description="Disordered" evidence="2">
    <location>
        <begin position="82"/>
        <end position="157"/>
    </location>
</feature>
<dbReference type="AlphaFoldDB" id="A0A8J4LWV3"/>
<dbReference type="EMBL" id="BNCQ01000045">
    <property type="protein sequence ID" value="GIM12804.1"/>
    <property type="molecule type" value="Genomic_DNA"/>
</dbReference>
<feature type="compositionally biased region" description="Basic residues" evidence="2">
    <location>
        <begin position="1060"/>
        <end position="1073"/>
    </location>
</feature>
<comment type="caution">
    <text evidence="3">The sequence shown here is derived from an EMBL/GenBank/DDBJ whole genome shotgun (WGS) entry which is preliminary data.</text>
</comment>
<dbReference type="GO" id="GO:0005634">
    <property type="term" value="C:nucleus"/>
    <property type="evidence" value="ECO:0007669"/>
    <property type="project" value="TreeGrafter"/>
</dbReference>
<feature type="region of interest" description="Disordered" evidence="2">
    <location>
        <begin position="27"/>
        <end position="56"/>
    </location>
</feature>